<keyword evidence="3" id="KW-1185">Reference proteome</keyword>
<evidence type="ECO:0000313" key="4">
    <source>
        <dbReference type="WBParaSite" id="GPUH_0002433701-mRNA-1"/>
    </source>
</evidence>
<dbReference type="AlphaFoldDB" id="A0A183ETL6"/>
<evidence type="ECO:0000313" key="3">
    <source>
        <dbReference type="Proteomes" id="UP000271098"/>
    </source>
</evidence>
<feature type="transmembrane region" description="Helical" evidence="1">
    <location>
        <begin position="31"/>
        <end position="49"/>
    </location>
</feature>
<organism evidence="4">
    <name type="scientific">Gongylonema pulchrum</name>
    <dbReference type="NCBI Taxonomy" id="637853"/>
    <lineage>
        <taxon>Eukaryota</taxon>
        <taxon>Metazoa</taxon>
        <taxon>Ecdysozoa</taxon>
        <taxon>Nematoda</taxon>
        <taxon>Chromadorea</taxon>
        <taxon>Rhabditida</taxon>
        <taxon>Spirurina</taxon>
        <taxon>Spiruromorpha</taxon>
        <taxon>Spiruroidea</taxon>
        <taxon>Gongylonematidae</taxon>
        <taxon>Gongylonema</taxon>
    </lineage>
</organism>
<dbReference type="EMBL" id="UYRT01100693">
    <property type="protein sequence ID" value="VDN42668.1"/>
    <property type="molecule type" value="Genomic_DNA"/>
</dbReference>
<evidence type="ECO:0000313" key="2">
    <source>
        <dbReference type="EMBL" id="VDN42668.1"/>
    </source>
</evidence>
<name>A0A183ETL6_9BILA</name>
<gene>
    <name evidence="2" type="ORF">GPUH_LOCUS24307</name>
</gene>
<dbReference type="WBParaSite" id="GPUH_0002433701-mRNA-1">
    <property type="protein sequence ID" value="GPUH_0002433701-mRNA-1"/>
    <property type="gene ID" value="GPUH_0002433701"/>
</dbReference>
<protein>
    <submittedName>
        <fullName evidence="4">Acid-sensing ion channel 1-like</fullName>
    </submittedName>
</protein>
<reference evidence="2 3" key="2">
    <citation type="submission" date="2018-11" db="EMBL/GenBank/DDBJ databases">
        <authorList>
            <consortium name="Pathogen Informatics"/>
        </authorList>
    </citation>
    <scope>NUCLEOTIDE SEQUENCE [LARGE SCALE GENOMIC DNA]</scope>
</reference>
<keyword evidence="1" id="KW-0472">Membrane</keyword>
<keyword evidence="1" id="KW-0812">Transmembrane</keyword>
<sequence>MMKQTSAVLGNRYHKGPNWINLCRGGKLTKYLFWLLIAFLAGLTIRDVIQLCAQFADDPKQTEFKMIFNESMVMPNLTICISKEQAYSHFNLRNLSSNATAWDLIVQENLANMTDRESFLNNTWDSRIAIEAYEVIAALSSMERETTAHGLVHAISSFRTNPAFQEKRKLVQVLNVRKISVAVTQTSSSLTY</sequence>
<proteinExistence type="predicted"/>
<evidence type="ECO:0000256" key="1">
    <source>
        <dbReference type="SAM" id="Phobius"/>
    </source>
</evidence>
<dbReference type="OrthoDB" id="6502088at2759"/>
<keyword evidence="1" id="KW-1133">Transmembrane helix</keyword>
<dbReference type="Proteomes" id="UP000271098">
    <property type="component" value="Unassembled WGS sequence"/>
</dbReference>
<reference evidence="4" key="1">
    <citation type="submission" date="2016-06" db="UniProtKB">
        <authorList>
            <consortium name="WormBaseParasite"/>
        </authorList>
    </citation>
    <scope>IDENTIFICATION</scope>
</reference>
<accession>A0A183ETL6</accession>